<name>A0A3N2CTF6_9ACTN</name>
<protein>
    <recommendedName>
        <fullName evidence="2">Peptidase S55 domain-containing protein</fullName>
    </recommendedName>
</protein>
<feature type="chain" id="PRO_5018163696" description="Peptidase S55 domain-containing protein" evidence="1">
    <location>
        <begin position="37"/>
        <end position="600"/>
    </location>
</feature>
<evidence type="ECO:0000259" key="2">
    <source>
        <dbReference type="PROSITE" id="PS51494"/>
    </source>
</evidence>
<dbReference type="PROSITE" id="PS51318">
    <property type="entry name" value="TAT"/>
    <property type="match status" value="1"/>
</dbReference>
<organism evidence="3 4">
    <name type="scientific">Nocardioides aurantiacus</name>
    <dbReference type="NCBI Taxonomy" id="86796"/>
    <lineage>
        <taxon>Bacteria</taxon>
        <taxon>Bacillati</taxon>
        <taxon>Actinomycetota</taxon>
        <taxon>Actinomycetes</taxon>
        <taxon>Propionibacteriales</taxon>
        <taxon>Nocardioidaceae</taxon>
        <taxon>Nocardioides</taxon>
    </lineage>
</organism>
<dbReference type="OrthoDB" id="9765242at2"/>
<accession>A0A3N2CTF6</accession>
<dbReference type="InterPro" id="IPR008763">
    <property type="entry name" value="Peptidase_S55"/>
</dbReference>
<keyword evidence="4" id="KW-1185">Reference proteome</keyword>
<dbReference type="AlphaFoldDB" id="A0A3N2CTF6"/>
<evidence type="ECO:0000256" key="1">
    <source>
        <dbReference type="SAM" id="SignalP"/>
    </source>
</evidence>
<dbReference type="InterPro" id="IPR006311">
    <property type="entry name" value="TAT_signal"/>
</dbReference>
<evidence type="ECO:0000313" key="4">
    <source>
        <dbReference type="Proteomes" id="UP000281738"/>
    </source>
</evidence>
<dbReference type="RefSeq" id="WP_148076962.1">
    <property type="nucleotide sequence ID" value="NZ_RKHO01000001.1"/>
</dbReference>
<reference evidence="3 4" key="1">
    <citation type="submission" date="2018-11" db="EMBL/GenBank/DDBJ databases">
        <title>Sequencing the genomes of 1000 actinobacteria strains.</title>
        <authorList>
            <person name="Klenk H.-P."/>
        </authorList>
    </citation>
    <scope>NUCLEOTIDE SEQUENCE [LARGE SCALE GENOMIC DNA]</scope>
    <source>
        <strain evidence="3 4">DSM 12652</strain>
    </source>
</reference>
<proteinExistence type="predicted"/>
<comment type="caution">
    <text evidence="3">The sequence shown here is derived from an EMBL/GenBank/DDBJ whole genome shotgun (WGS) entry which is preliminary data.</text>
</comment>
<feature type="domain" description="Peptidase S55" evidence="2">
    <location>
        <begin position="1"/>
        <end position="163"/>
    </location>
</feature>
<gene>
    <name evidence="3" type="ORF">EDD33_1668</name>
</gene>
<dbReference type="EMBL" id="RKHO01000001">
    <property type="protein sequence ID" value="ROR90820.1"/>
    <property type="molecule type" value="Genomic_DNA"/>
</dbReference>
<keyword evidence="1" id="KW-0732">Signal</keyword>
<dbReference type="PROSITE" id="PS51494">
    <property type="entry name" value="SPOIVB"/>
    <property type="match status" value="1"/>
</dbReference>
<evidence type="ECO:0000313" key="3">
    <source>
        <dbReference type="EMBL" id="ROR90820.1"/>
    </source>
</evidence>
<sequence>MTTTPDRRTWTRWVALGAAASAALAGVGLSGPAAQADPVAAPEECPAAFPVAGLTRGDAVTGRTVTSGTAPEAFAGTVLGVLEDGITSDVDMVLVDLHSAAVDRAGIWSGMSGSPVYAADGRLIGAVAYSLGTGPSTVAGVTPAEEMYRLFSPSRSATSAPRTVAPLTTSLQRSVARAGAATGATAMRRMRVPVGLSGLGAERVRSLAPALNSQGVHLADTSAGAPSGEQVPVTAGGNLAASMAHGTLTAAAVGTATAVCDGEVVGFGHPMNFTGASTLSMHGATATHIQDDSVFGGFKVANLGAPVGTVDRDRLAGIRGRAGGLPTRYDVRTTATQGADARTALTHVTVGSLIPELAFSNTVAAQDRVLDRVGGGQASTRWTVRGTRKDGSPFTYTRSNRYADPADISATTASALAMDLLALQDNPGEVVRITGVDAATTVEDTYETYRVATVQYRRGTSWVALPSRGKGLRQGSTLRLRVTLTSREGEPRVVRTSVTVPTRTAGRTGVLVVRGGGSDLYGSEEFFEDEEEFFDEDGPAPSAATFPALLRSLTTAPANDEVVASLQFDARGAARRARTARADADRVVGGVKRFSVRGTR</sequence>
<feature type="signal peptide" evidence="1">
    <location>
        <begin position="1"/>
        <end position="36"/>
    </location>
</feature>
<dbReference type="Proteomes" id="UP000281738">
    <property type="component" value="Unassembled WGS sequence"/>
</dbReference>